<dbReference type="GO" id="GO:0005634">
    <property type="term" value="C:nucleus"/>
    <property type="evidence" value="ECO:0007669"/>
    <property type="project" value="TreeGrafter"/>
</dbReference>
<keyword evidence="4" id="KW-0812">Transmembrane</keyword>
<dbReference type="SMART" id="SM00360">
    <property type="entry name" value="RRM"/>
    <property type="match status" value="2"/>
</dbReference>
<keyword evidence="1 2" id="KW-0694">RNA-binding</keyword>
<dbReference type="InterPro" id="IPR050886">
    <property type="entry name" value="RNA-binding_reg"/>
</dbReference>
<dbReference type="Proteomes" id="UP001177140">
    <property type="component" value="Unassembled WGS sequence"/>
</dbReference>
<name>A0AA41V9B6_PAPNU</name>
<dbReference type="PANTHER" id="PTHR48024">
    <property type="entry name" value="GEO13361P1-RELATED"/>
    <property type="match status" value="1"/>
</dbReference>
<comment type="caution">
    <text evidence="6">The sequence shown here is derived from an EMBL/GenBank/DDBJ whole genome shotgun (WGS) entry which is preliminary data.</text>
</comment>
<evidence type="ECO:0000256" key="4">
    <source>
        <dbReference type="SAM" id="Phobius"/>
    </source>
</evidence>
<evidence type="ECO:0000256" key="3">
    <source>
        <dbReference type="SAM" id="MobiDB-lite"/>
    </source>
</evidence>
<feature type="transmembrane region" description="Helical" evidence="4">
    <location>
        <begin position="395"/>
        <end position="412"/>
    </location>
</feature>
<reference evidence="6" key="1">
    <citation type="submission" date="2022-03" db="EMBL/GenBank/DDBJ databases">
        <title>A functionally conserved STORR gene fusion in Papaver species that diverged 16.8 million years ago.</title>
        <authorList>
            <person name="Catania T."/>
        </authorList>
    </citation>
    <scope>NUCLEOTIDE SEQUENCE</scope>
    <source>
        <strain evidence="6">S-191538</strain>
    </source>
</reference>
<dbReference type="EMBL" id="JAJJMA010159939">
    <property type="protein sequence ID" value="MCL7035704.1"/>
    <property type="molecule type" value="Genomic_DNA"/>
</dbReference>
<organism evidence="6 7">
    <name type="scientific">Papaver nudicaule</name>
    <name type="common">Iceland poppy</name>
    <dbReference type="NCBI Taxonomy" id="74823"/>
    <lineage>
        <taxon>Eukaryota</taxon>
        <taxon>Viridiplantae</taxon>
        <taxon>Streptophyta</taxon>
        <taxon>Embryophyta</taxon>
        <taxon>Tracheophyta</taxon>
        <taxon>Spermatophyta</taxon>
        <taxon>Magnoliopsida</taxon>
        <taxon>Ranunculales</taxon>
        <taxon>Papaveraceae</taxon>
        <taxon>Papaveroideae</taxon>
        <taxon>Papaver</taxon>
    </lineage>
</organism>
<accession>A0AA41V9B6</accession>
<keyword evidence="7" id="KW-1185">Reference proteome</keyword>
<dbReference type="Gene3D" id="3.30.70.330">
    <property type="match status" value="2"/>
</dbReference>
<feature type="domain" description="RRM" evidence="5">
    <location>
        <begin position="76"/>
        <end position="167"/>
    </location>
</feature>
<dbReference type="PROSITE" id="PS50102">
    <property type="entry name" value="RRM"/>
    <property type="match status" value="2"/>
</dbReference>
<keyword evidence="4" id="KW-1133">Transmembrane helix</keyword>
<sequence>MAEEQRVEEDDQVDTEPGMESEQDDSEAEEEGDLTKLLEPFSKEQLIDMIRSVVSRKNKDVIEEIHRQADQHPSHCELFVNRLGWETTSDQLKEIFSAYGEIENCKIIVDKNTGRSREYGFIVYKHRKSVSKALKEPVKLIGDRMTRCYLASRQQQQRKISVDNVHSEISVMKLYSYFLKYGEIEAGPLGYDKHTMKFKGCASFIYKHAEGARRALEEPVKRFDGYTLYCQMAIDDKRKHGSTRVGGFSPHAGDGSGFNTQNWAAQTYGHGVAQPYGLGIPSGAAASKPYGQGILSRTAQPYGQGTEHVEAALAVPAAAGQSPSALSAMNPSLAGLSSESMSPATSQREIQRALGTGNLVCQNPRSHTLNTSDQIAPSENGPAKRLSLGYYVKKLGLFIVFFVGILFLLTIVL</sequence>
<evidence type="ECO:0000313" key="6">
    <source>
        <dbReference type="EMBL" id="MCL7035704.1"/>
    </source>
</evidence>
<dbReference type="InterPro" id="IPR000504">
    <property type="entry name" value="RRM_dom"/>
</dbReference>
<evidence type="ECO:0000313" key="7">
    <source>
        <dbReference type="Proteomes" id="UP001177140"/>
    </source>
</evidence>
<feature type="region of interest" description="Disordered" evidence="3">
    <location>
        <begin position="1"/>
        <end position="34"/>
    </location>
</feature>
<evidence type="ECO:0000259" key="5">
    <source>
        <dbReference type="PROSITE" id="PS50102"/>
    </source>
</evidence>
<dbReference type="GO" id="GO:0003723">
    <property type="term" value="F:RNA binding"/>
    <property type="evidence" value="ECO:0007669"/>
    <property type="project" value="UniProtKB-UniRule"/>
</dbReference>
<gene>
    <name evidence="6" type="ORF">MKW94_008282</name>
</gene>
<dbReference type="Pfam" id="PF00076">
    <property type="entry name" value="RRM_1"/>
    <property type="match status" value="1"/>
</dbReference>
<evidence type="ECO:0000256" key="2">
    <source>
        <dbReference type="PROSITE-ProRule" id="PRU00176"/>
    </source>
</evidence>
<dbReference type="SUPFAM" id="SSF54928">
    <property type="entry name" value="RNA-binding domain, RBD"/>
    <property type="match status" value="2"/>
</dbReference>
<dbReference type="PANTHER" id="PTHR48024:SF9">
    <property type="entry name" value="UBP1-ASSOCIATED PROTEINS 1A-RELATED"/>
    <property type="match status" value="1"/>
</dbReference>
<dbReference type="InterPro" id="IPR012677">
    <property type="entry name" value="Nucleotide-bd_a/b_plait_sf"/>
</dbReference>
<feature type="compositionally biased region" description="Acidic residues" evidence="3">
    <location>
        <begin position="1"/>
        <end position="32"/>
    </location>
</feature>
<proteinExistence type="predicted"/>
<dbReference type="AlphaFoldDB" id="A0AA41V9B6"/>
<evidence type="ECO:0000256" key="1">
    <source>
        <dbReference type="ARBA" id="ARBA00022884"/>
    </source>
</evidence>
<feature type="domain" description="RRM" evidence="5">
    <location>
        <begin position="158"/>
        <end position="239"/>
    </location>
</feature>
<dbReference type="InterPro" id="IPR035979">
    <property type="entry name" value="RBD_domain_sf"/>
</dbReference>
<keyword evidence="4" id="KW-0472">Membrane</keyword>
<protein>
    <recommendedName>
        <fullName evidence="5">RRM domain-containing protein</fullName>
    </recommendedName>
</protein>